<sequence length="158" mass="18299">MQRLMALRRLGAVYGLIEEIHSIEARMAAADVGEAETAIRAETNTLHLAWREEREAMRGQDSLGRSAMAAREEVAIRKTRQLEPILERRREIREAAKTRHMDSRLWSERMKSLIDGEAGKIAALEQRRLQAASDDRFLAQRKGKKRRADLLRERPEER</sequence>
<evidence type="ECO:0000313" key="2">
    <source>
        <dbReference type="EMBL" id="RZU39583.1"/>
    </source>
</evidence>
<dbReference type="EMBL" id="SHKW01000001">
    <property type="protein sequence ID" value="RZU39583.1"/>
    <property type="molecule type" value="Genomic_DNA"/>
</dbReference>
<protein>
    <submittedName>
        <fullName evidence="2">Uncharacterized protein</fullName>
    </submittedName>
</protein>
<dbReference type="RefSeq" id="WP_130417770.1">
    <property type="nucleotide sequence ID" value="NZ_SHKW01000001.1"/>
</dbReference>
<feature type="region of interest" description="Disordered" evidence="1">
    <location>
        <begin position="135"/>
        <end position="158"/>
    </location>
</feature>
<evidence type="ECO:0000256" key="1">
    <source>
        <dbReference type="SAM" id="MobiDB-lite"/>
    </source>
</evidence>
<evidence type="ECO:0000313" key="3">
    <source>
        <dbReference type="Proteomes" id="UP000292958"/>
    </source>
</evidence>
<dbReference type="OrthoDB" id="121926at2"/>
<gene>
    <name evidence="2" type="ORF">BDD14_0969</name>
</gene>
<accession>A0A4Q7YRP0</accession>
<feature type="compositionally biased region" description="Basic and acidic residues" evidence="1">
    <location>
        <begin position="148"/>
        <end position="158"/>
    </location>
</feature>
<dbReference type="AlphaFoldDB" id="A0A4Q7YRP0"/>
<proteinExistence type="predicted"/>
<reference evidence="2 3" key="1">
    <citation type="submission" date="2019-02" db="EMBL/GenBank/DDBJ databases">
        <title>Genomic Encyclopedia of Archaeal and Bacterial Type Strains, Phase II (KMG-II): from individual species to whole genera.</title>
        <authorList>
            <person name="Goeker M."/>
        </authorList>
    </citation>
    <scope>NUCLEOTIDE SEQUENCE [LARGE SCALE GENOMIC DNA]</scope>
    <source>
        <strain evidence="2 3">DSM 18101</strain>
    </source>
</reference>
<organism evidence="2 3">
    <name type="scientific">Edaphobacter modestus</name>
    <dbReference type="NCBI Taxonomy" id="388466"/>
    <lineage>
        <taxon>Bacteria</taxon>
        <taxon>Pseudomonadati</taxon>
        <taxon>Acidobacteriota</taxon>
        <taxon>Terriglobia</taxon>
        <taxon>Terriglobales</taxon>
        <taxon>Acidobacteriaceae</taxon>
        <taxon>Edaphobacter</taxon>
    </lineage>
</organism>
<dbReference type="Proteomes" id="UP000292958">
    <property type="component" value="Unassembled WGS sequence"/>
</dbReference>
<keyword evidence="3" id="KW-1185">Reference proteome</keyword>
<name>A0A4Q7YRP0_9BACT</name>
<comment type="caution">
    <text evidence="2">The sequence shown here is derived from an EMBL/GenBank/DDBJ whole genome shotgun (WGS) entry which is preliminary data.</text>
</comment>